<evidence type="ECO:0000256" key="4">
    <source>
        <dbReference type="ARBA" id="ARBA00022989"/>
    </source>
</evidence>
<protein>
    <submittedName>
        <fullName evidence="7">Cytochrome c oxidase assembly protein</fullName>
    </submittedName>
</protein>
<accession>A0ABT6MQ13</accession>
<evidence type="ECO:0000313" key="8">
    <source>
        <dbReference type="Proteomes" id="UP001160550"/>
    </source>
</evidence>
<evidence type="ECO:0000256" key="2">
    <source>
        <dbReference type="ARBA" id="ARBA00022475"/>
    </source>
</evidence>
<feature type="transmembrane region" description="Helical" evidence="6">
    <location>
        <begin position="168"/>
        <end position="186"/>
    </location>
</feature>
<gene>
    <name evidence="7" type="ORF">QF205_06285</name>
</gene>
<organism evidence="7 8">
    <name type="scientific">Luteimonas composti</name>
    <dbReference type="NCBI Taxonomy" id="398257"/>
    <lineage>
        <taxon>Bacteria</taxon>
        <taxon>Pseudomonadati</taxon>
        <taxon>Pseudomonadota</taxon>
        <taxon>Gammaproteobacteria</taxon>
        <taxon>Lysobacterales</taxon>
        <taxon>Lysobacteraceae</taxon>
        <taxon>Luteimonas</taxon>
    </lineage>
</organism>
<dbReference type="RefSeq" id="WP_280941892.1">
    <property type="nucleotide sequence ID" value="NZ_JARYGX010000013.1"/>
</dbReference>
<dbReference type="Proteomes" id="UP001160550">
    <property type="component" value="Unassembled WGS sequence"/>
</dbReference>
<reference evidence="7" key="2">
    <citation type="submission" date="2023-04" db="EMBL/GenBank/DDBJ databases">
        <authorList>
            <person name="Sun J.-Q."/>
        </authorList>
    </citation>
    <scope>NUCLEOTIDE SEQUENCE</scope>
    <source>
        <strain evidence="7">CC-YY355</strain>
    </source>
</reference>
<name>A0ABT6MQ13_9GAMM</name>
<evidence type="ECO:0000256" key="3">
    <source>
        <dbReference type="ARBA" id="ARBA00022692"/>
    </source>
</evidence>
<evidence type="ECO:0000313" key="7">
    <source>
        <dbReference type="EMBL" id="MDH7452693.1"/>
    </source>
</evidence>
<feature type="transmembrane region" description="Helical" evidence="6">
    <location>
        <begin position="125"/>
        <end position="148"/>
    </location>
</feature>
<keyword evidence="4 6" id="KW-1133">Transmembrane helix</keyword>
<evidence type="ECO:0000256" key="5">
    <source>
        <dbReference type="ARBA" id="ARBA00023136"/>
    </source>
</evidence>
<keyword evidence="2" id="KW-1003">Cell membrane</keyword>
<feature type="transmembrane region" description="Helical" evidence="6">
    <location>
        <begin position="15"/>
        <end position="36"/>
    </location>
</feature>
<keyword evidence="5 6" id="KW-0472">Membrane</keyword>
<feature type="transmembrane region" description="Helical" evidence="6">
    <location>
        <begin position="198"/>
        <end position="220"/>
    </location>
</feature>
<evidence type="ECO:0000256" key="1">
    <source>
        <dbReference type="ARBA" id="ARBA00004651"/>
    </source>
</evidence>
<comment type="caution">
    <text evidence="7">The sequence shown here is derived from an EMBL/GenBank/DDBJ whole genome shotgun (WGS) entry which is preliminary data.</text>
</comment>
<feature type="transmembrane region" description="Helical" evidence="6">
    <location>
        <begin position="246"/>
        <end position="268"/>
    </location>
</feature>
<comment type="subcellular location">
    <subcellularLocation>
        <location evidence="1">Cell membrane</location>
        <topology evidence="1">Multi-pass membrane protein</topology>
    </subcellularLocation>
</comment>
<dbReference type="InterPro" id="IPR019108">
    <property type="entry name" value="Caa3_assmbl_CtaG-rel"/>
</dbReference>
<keyword evidence="8" id="KW-1185">Reference proteome</keyword>
<dbReference type="Pfam" id="PF09678">
    <property type="entry name" value="Caa3_CtaG"/>
    <property type="match status" value="1"/>
</dbReference>
<evidence type="ECO:0000256" key="6">
    <source>
        <dbReference type="SAM" id="Phobius"/>
    </source>
</evidence>
<dbReference type="EMBL" id="JARYGX010000013">
    <property type="protein sequence ID" value="MDH7452693.1"/>
    <property type="molecule type" value="Genomic_DNA"/>
</dbReference>
<keyword evidence="3 6" id="KW-0812">Transmembrane</keyword>
<feature type="transmembrane region" description="Helical" evidence="6">
    <location>
        <begin position="57"/>
        <end position="75"/>
    </location>
</feature>
<sequence length="278" mass="29683">MAFAHDTGHGVPTLATAWTLSPLLLVPLALFAGLYLRGLWRLWRGGHTGRGISRAEAGACGAGLLALTLATVWPFDALGEWSLAAHMAQHMLLLALAPPLLLAARPRAALAAALPPAWSRVLHRCAQAATVAPLRSLAAATLANAAVMWGWHAPAALELALASEAVHWLMHGSFLAAGLWLWTLLWQRLRDDAAGGALAGTVAIVVVMMQMGFLGALLTFSRRALYPFYEARAPELGLGVLADQQLAGLVMWVPSCLPYLAGAIWLLARELDRLRPVR</sequence>
<proteinExistence type="predicted"/>
<reference evidence="7" key="1">
    <citation type="journal article" date="2007" name="Int. J. Syst. Evol. Microbiol.">
        <title>Luteimonas composti sp. nov., a moderately thermophilic bacterium isolated from food waste.</title>
        <authorList>
            <person name="Young C.C."/>
            <person name="Kampfer P."/>
            <person name="Chen W.M."/>
            <person name="Yen W.S."/>
            <person name="Arun A.B."/>
            <person name="Lai W.A."/>
            <person name="Shen F.T."/>
            <person name="Rekha P.D."/>
            <person name="Lin K.Y."/>
            <person name="Chou J.H."/>
        </authorList>
    </citation>
    <scope>NUCLEOTIDE SEQUENCE</scope>
    <source>
        <strain evidence="7">CC-YY355</strain>
    </source>
</reference>
<feature type="transmembrane region" description="Helical" evidence="6">
    <location>
        <begin position="87"/>
        <end position="104"/>
    </location>
</feature>